<dbReference type="HOGENOM" id="CLU_012817_14_4_10"/>
<evidence type="ECO:0000256" key="1">
    <source>
        <dbReference type="ARBA" id="ARBA00007613"/>
    </source>
</evidence>
<feature type="chain" id="PRO_5002913905" evidence="3">
    <location>
        <begin position="20"/>
        <end position="422"/>
    </location>
</feature>
<dbReference type="RefSeq" id="WP_003011851.1">
    <property type="nucleotide sequence ID" value="NZ_GG668635.1"/>
</dbReference>
<evidence type="ECO:0000313" key="4">
    <source>
        <dbReference type="EMBL" id="EEI93941.1"/>
    </source>
</evidence>
<dbReference type="PANTHER" id="PTHR30203:SF23">
    <property type="entry name" value="OUTER MEMBRANE EFFLUX PROTEIN"/>
    <property type="match status" value="1"/>
</dbReference>
<evidence type="ECO:0000256" key="3">
    <source>
        <dbReference type="SAM" id="SignalP"/>
    </source>
</evidence>
<organism evidence="4 5">
    <name type="scientific">Sphingobacterium spiritivorum ATCC 33300</name>
    <dbReference type="NCBI Taxonomy" id="525372"/>
    <lineage>
        <taxon>Bacteria</taxon>
        <taxon>Pseudomonadati</taxon>
        <taxon>Bacteroidota</taxon>
        <taxon>Sphingobacteriia</taxon>
        <taxon>Sphingobacteriales</taxon>
        <taxon>Sphingobacteriaceae</taxon>
        <taxon>Sphingobacterium</taxon>
    </lineage>
</organism>
<dbReference type="SUPFAM" id="SSF56954">
    <property type="entry name" value="Outer membrane efflux proteins (OEP)"/>
    <property type="match status" value="1"/>
</dbReference>
<feature type="signal peptide" evidence="3">
    <location>
        <begin position="1"/>
        <end position="19"/>
    </location>
</feature>
<dbReference type="Pfam" id="PF02321">
    <property type="entry name" value="OEP"/>
    <property type="match status" value="2"/>
</dbReference>
<gene>
    <name evidence="4" type="ORF">HMPREF0765_0467</name>
</gene>
<dbReference type="EMBL" id="ACHB01000008">
    <property type="protein sequence ID" value="EEI93941.1"/>
    <property type="molecule type" value="Genomic_DNA"/>
</dbReference>
<dbReference type="GO" id="GO:0015562">
    <property type="term" value="F:efflux transmembrane transporter activity"/>
    <property type="evidence" value="ECO:0007669"/>
    <property type="project" value="InterPro"/>
</dbReference>
<comment type="caution">
    <text evidence="4">The sequence shown here is derived from an EMBL/GenBank/DDBJ whole genome shotgun (WGS) entry which is preliminary data.</text>
</comment>
<accession>C2FT11</accession>
<comment type="similarity">
    <text evidence="1">Belongs to the outer membrane factor (OMF) (TC 1.B.17) family.</text>
</comment>
<dbReference type="Gene3D" id="1.20.1600.10">
    <property type="entry name" value="Outer membrane efflux proteins (OEP)"/>
    <property type="match status" value="1"/>
</dbReference>
<keyword evidence="3" id="KW-0732">Signal</keyword>
<evidence type="ECO:0000256" key="2">
    <source>
        <dbReference type="SAM" id="Coils"/>
    </source>
</evidence>
<dbReference type="Proteomes" id="UP000006241">
    <property type="component" value="Unassembled WGS sequence"/>
</dbReference>
<dbReference type="InterPro" id="IPR010131">
    <property type="entry name" value="MdtP/NodT-like"/>
</dbReference>
<proteinExistence type="inferred from homology"/>
<sequence>MKYLAAISVFITVSFQSFAQQDSVVVRSKEQIEQQFLSSNLELLAGKYKIEQSKAAILQAKLWPNPTFSISEVNLWKNNPVETMSPLIGSWGRNQQVALELEQLIETAGKRKKRVRLEQLNLKNQELEFEETLRNLKFDLRESVIELQKLQGQESLYQSQFELFRNLSEAFEKQWKQGNVSEMEYVRIHSEMLSFENELAEIRASKIDLIKKIKTYSNVKGPESILLANALQINTYIIPDLLRWKETALENRADFRMASNQLDISRQQLLIEKAERKPNVQLSLGYDRGGNVMPDFIGLGASIELPVFNRNQGNIRIAQLEIEKSTTELTQNKLMIVNEIDATVQRLVQLQRILEKLSGAFDKQLDLSLEKYTRNFQNRNISVMEFVDFVSSYLENKKNLIDRKEQYLKTIEELQYVIGKDI</sequence>
<protein>
    <submittedName>
        <fullName evidence="4">Outer membrane efflux protein</fullName>
    </submittedName>
</protein>
<dbReference type="InterPro" id="IPR003423">
    <property type="entry name" value="OMP_efflux"/>
</dbReference>
<reference evidence="4 5" key="1">
    <citation type="submission" date="2009-01" db="EMBL/GenBank/DDBJ databases">
        <authorList>
            <person name="Qin X."/>
            <person name="Bachman B."/>
            <person name="Battles P."/>
            <person name="Bell A."/>
            <person name="Bess C."/>
            <person name="Bickham C."/>
            <person name="Chaboub L."/>
            <person name="Chen D."/>
            <person name="Coyle M."/>
            <person name="Deiros D.R."/>
            <person name="Dinh H."/>
            <person name="Forbes L."/>
            <person name="Fowler G."/>
            <person name="Francisco L."/>
            <person name="Fu Q."/>
            <person name="Gubbala S."/>
            <person name="Hale W."/>
            <person name="Han Y."/>
            <person name="Hemphill L."/>
            <person name="Highlander S.K."/>
            <person name="Hirani K."/>
            <person name="Hogues M."/>
            <person name="Jackson L."/>
            <person name="Jakkamsetti A."/>
            <person name="Javaid M."/>
            <person name="Jiang H."/>
            <person name="Korchina V."/>
            <person name="Kovar C."/>
            <person name="Lara F."/>
            <person name="Lee S."/>
            <person name="Mata R."/>
            <person name="Mathew T."/>
            <person name="Moen C."/>
            <person name="Morales K."/>
            <person name="Munidasa M."/>
            <person name="Nazareth L."/>
            <person name="Ngo R."/>
            <person name="Nguyen L."/>
            <person name="Okwuonu G."/>
            <person name="Ongeri F."/>
            <person name="Patil S."/>
            <person name="Petrosino J."/>
            <person name="Pham C."/>
            <person name="Pham P."/>
            <person name="Pu L.-L."/>
            <person name="Puazo M."/>
            <person name="Raj R."/>
            <person name="Reid J."/>
            <person name="Rouhana J."/>
            <person name="Saada N."/>
            <person name="Shang Y."/>
            <person name="Simmons D."/>
            <person name="Thornton R."/>
            <person name="Warren J."/>
            <person name="Weissenberger G."/>
            <person name="Zhang J."/>
            <person name="Zhang L."/>
            <person name="Zhou C."/>
            <person name="Zhu D."/>
            <person name="Muzny D."/>
            <person name="Worley K."/>
            <person name="Gibbs R."/>
        </authorList>
    </citation>
    <scope>NUCLEOTIDE SEQUENCE [LARGE SCALE GENOMIC DNA]</scope>
    <source>
        <strain evidence="4 5">ATCC 33300</strain>
    </source>
</reference>
<evidence type="ECO:0000313" key="5">
    <source>
        <dbReference type="Proteomes" id="UP000006241"/>
    </source>
</evidence>
<keyword evidence="2" id="KW-0175">Coiled coil</keyword>
<dbReference type="PANTHER" id="PTHR30203">
    <property type="entry name" value="OUTER MEMBRANE CATION EFFLUX PROTEIN"/>
    <property type="match status" value="1"/>
</dbReference>
<name>C2FT11_SPHSI</name>
<dbReference type="AlphaFoldDB" id="C2FT11"/>
<feature type="coiled-coil region" evidence="2">
    <location>
        <begin position="110"/>
        <end position="153"/>
    </location>
</feature>